<name>A0AAV8RYW3_ENSVE</name>
<comment type="caution">
    <text evidence="2">The sequence shown here is derived from an EMBL/GenBank/DDBJ whole genome shotgun (WGS) entry which is preliminary data.</text>
</comment>
<evidence type="ECO:0000256" key="1">
    <source>
        <dbReference type="SAM" id="MobiDB-lite"/>
    </source>
</evidence>
<evidence type="ECO:0000313" key="3">
    <source>
        <dbReference type="Proteomes" id="UP001222027"/>
    </source>
</evidence>
<organism evidence="2 3">
    <name type="scientific">Ensete ventricosum</name>
    <name type="common">Abyssinian banana</name>
    <name type="synonym">Musa ensete</name>
    <dbReference type="NCBI Taxonomy" id="4639"/>
    <lineage>
        <taxon>Eukaryota</taxon>
        <taxon>Viridiplantae</taxon>
        <taxon>Streptophyta</taxon>
        <taxon>Embryophyta</taxon>
        <taxon>Tracheophyta</taxon>
        <taxon>Spermatophyta</taxon>
        <taxon>Magnoliopsida</taxon>
        <taxon>Liliopsida</taxon>
        <taxon>Zingiberales</taxon>
        <taxon>Musaceae</taxon>
        <taxon>Ensete</taxon>
    </lineage>
</organism>
<dbReference type="EMBL" id="JAQQAF010000001">
    <property type="protein sequence ID" value="KAJ8512290.1"/>
    <property type="molecule type" value="Genomic_DNA"/>
</dbReference>
<protein>
    <submittedName>
        <fullName evidence="2">Uncharacterized protein</fullName>
    </submittedName>
</protein>
<evidence type="ECO:0000313" key="2">
    <source>
        <dbReference type="EMBL" id="KAJ8512290.1"/>
    </source>
</evidence>
<sequence length="119" mass="12972">MIRSLKKLKIWSRLKKRRRPATPIQQGPHSGHRCSCSARQATPPLLLSPPLDLTFILTSAAHSGAPASYQQYLAPSPVFGVPTPPGVVREGVFCGCFTGIAALAALLRYCLCCFQHWPC</sequence>
<reference evidence="2 3" key="1">
    <citation type="submission" date="2022-12" db="EMBL/GenBank/DDBJ databases">
        <title>Chromosome-scale assembly of the Ensete ventricosum genome.</title>
        <authorList>
            <person name="Dussert Y."/>
            <person name="Stocks J."/>
            <person name="Wendawek A."/>
            <person name="Woldeyes F."/>
            <person name="Nichols R.A."/>
            <person name="Borrell J.S."/>
        </authorList>
    </citation>
    <scope>NUCLEOTIDE SEQUENCE [LARGE SCALE GENOMIC DNA]</scope>
    <source>
        <strain evidence="3">cv. Maze</strain>
        <tissue evidence="2">Seeds</tissue>
    </source>
</reference>
<dbReference type="AlphaFoldDB" id="A0AAV8RYW3"/>
<keyword evidence="3" id="KW-1185">Reference proteome</keyword>
<proteinExistence type="predicted"/>
<feature type="region of interest" description="Disordered" evidence="1">
    <location>
        <begin position="17"/>
        <end position="37"/>
    </location>
</feature>
<gene>
    <name evidence="2" type="ORF">OPV22_002724</name>
</gene>
<accession>A0AAV8RYW3</accession>
<dbReference type="Proteomes" id="UP001222027">
    <property type="component" value="Unassembled WGS sequence"/>
</dbReference>